<proteinExistence type="predicted"/>
<dbReference type="HOGENOM" id="CLU_1661914_0_0_1"/>
<dbReference type="OrthoDB" id="270763at2759"/>
<evidence type="ECO:0000313" key="2">
    <source>
        <dbReference type="Proteomes" id="UP000054279"/>
    </source>
</evidence>
<dbReference type="Proteomes" id="UP000054279">
    <property type="component" value="Unassembled WGS sequence"/>
</dbReference>
<gene>
    <name evidence="1" type="ORF">M422DRAFT_274165</name>
</gene>
<protein>
    <submittedName>
        <fullName evidence="1">Uncharacterized protein</fullName>
    </submittedName>
</protein>
<dbReference type="EMBL" id="KN837445">
    <property type="protein sequence ID" value="KIJ24945.1"/>
    <property type="molecule type" value="Genomic_DNA"/>
</dbReference>
<organism evidence="1 2">
    <name type="scientific">Sphaerobolus stellatus (strain SS14)</name>
    <dbReference type="NCBI Taxonomy" id="990650"/>
    <lineage>
        <taxon>Eukaryota</taxon>
        <taxon>Fungi</taxon>
        <taxon>Dikarya</taxon>
        <taxon>Basidiomycota</taxon>
        <taxon>Agaricomycotina</taxon>
        <taxon>Agaricomycetes</taxon>
        <taxon>Phallomycetidae</taxon>
        <taxon>Geastrales</taxon>
        <taxon>Sphaerobolaceae</taxon>
        <taxon>Sphaerobolus</taxon>
    </lineage>
</organism>
<accession>A0A0C9UID5</accession>
<name>A0A0C9UID5_SPHS4</name>
<sequence>MEYIGPNLRSLHIPNLSDAQAHSLRHCTDLEELIYDGPISEAILHQLPNTLDHLQVQPGRDALTETAIRTYNIKAQLTRYIERSILVTFTWVHDCGLTHKEFRVVCEKYGIEFRLWLQPYGTYPGERPELGEVDSFPQRLSLSPTRFKEMAAAKNGSLD</sequence>
<dbReference type="AlphaFoldDB" id="A0A0C9UID5"/>
<evidence type="ECO:0000313" key="1">
    <source>
        <dbReference type="EMBL" id="KIJ24945.1"/>
    </source>
</evidence>
<keyword evidence="2" id="KW-1185">Reference proteome</keyword>
<reference evidence="1 2" key="1">
    <citation type="submission" date="2014-06" db="EMBL/GenBank/DDBJ databases">
        <title>Evolutionary Origins and Diversification of the Mycorrhizal Mutualists.</title>
        <authorList>
            <consortium name="DOE Joint Genome Institute"/>
            <consortium name="Mycorrhizal Genomics Consortium"/>
            <person name="Kohler A."/>
            <person name="Kuo A."/>
            <person name="Nagy L.G."/>
            <person name="Floudas D."/>
            <person name="Copeland A."/>
            <person name="Barry K.W."/>
            <person name="Cichocki N."/>
            <person name="Veneault-Fourrey C."/>
            <person name="LaButti K."/>
            <person name="Lindquist E.A."/>
            <person name="Lipzen A."/>
            <person name="Lundell T."/>
            <person name="Morin E."/>
            <person name="Murat C."/>
            <person name="Riley R."/>
            <person name="Ohm R."/>
            <person name="Sun H."/>
            <person name="Tunlid A."/>
            <person name="Henrissat B."/>
            <person name="Grigoriev I.V."/>
            <person name="Hibbett D.S."/>
            <person name="Martin F."/>
        </authorList>
    </citation>
    <scope>NUCLEOTIDE SEQUENCE [LARGE SCALE GENOMIC DNA]</scope>
    <source>
        <strain evidence="1 2">SS14</strain>
    </source>
</reference>